<accession>M6U999</accession>
<dbReference type="RefSeq" id="WP_004440722.1">
    <property type="nucleotide sequence ID" value="NZ_AHOP02000053.1"/>
</dbReference>
<reference evidence="1 2" key="1">
    <citation type="submission" date="2013-01" db="EMBL/GenBank/DDBJ databases">
        <authorList>
            <person name="Harkins D.M."/>
            <person name="Durkin A.S."/>
            <person name="Brinkac L.M."/>
            <person name="Haft D.H."/>
            <person name="Selengut J.D."/>
            <person name="Sanka R."/>
            <person name="DePew J."/>
            <person name="Purushe J."/>
            <person name="Matthias M.A."/>
            <person name="Vinetz J.M."/>
            <person name="Sutton G.G."/>
            <person name="Nierman W.C."/>
            <person name="Fouts D.E."/>
        </authorList>
    </citation>
    <scope>NUCLEOTIDE SEQUENCE [LARGE SCALE GENOMIC DNA]</scope>
    <source>
        <strain evidence="1 2">ZUN142</strain>
    </source>
</reference>
<evidence type="ECO:0000313" key="1">
    <source>
        <dbReference type="EMBL" id="EMO39511.1"/>
    </source>
</evidence>
<dbReference type="EMBL" id="AHOP02000053">
    <property type="protein sequence ID" value="EMO39511.1"/>
    <property type="molecule type" value="Genomic_DNA"/>
</dbReference>
<evidence type="ECO:0000313" key="2">
    <source>
        <dbReference type="Proteomes" id="UP000012153"/>
    </source>
</evidence>
<proteinExistence type="predicted"/>
<protein>
    <submittedName>
        <fullName evidence="1">Uncharacterized protein</fullName>
    </submittedName>
</protein>
<sequence length="102" mass="12158">METKNVHTIQTTHIKQKNLEQLLKKYNWNEISKGSKVFQHFNIPKVKITIKNDNEAHFCVKKIPYYILKDPETIEQILRHIDSTLQNNQDKQIPKSYLQVVK</sequence>
<name>M6U999_9LEPT</name>
<gene>
    <name evidence="1" type="ORF">LEP1GSC186_3219</name>
</gene>
<organism evidence="1 2">
    <name type="scientific">Leptospira noguchii serovar Autumnalis str. ZUN142</name>
    <dbReference type="NCBI Taxonomy" id="1085540"/>
    <lineage>
        <taxon>Bacteria</taxon>
        <taxon>Pseudomonadati</taxon>
        <taxon>Spirochaetota</taxon>
        <taxon>Spirochaetia</taxon>
        <taxon>Leptospirales</taxon>
        <taxon>Leptospiraceae</taxon>
        <taxon>Leptospira</taxon>
    </lineage>
</organism>
<dbReference type="AlphaFoldDB" id="M6U999"/>
<dbReference type="Proteomes" id="UP000012153">
    <property type="component" value="Unassembled WGS sequence"/>
</dbReference>
<comment type="caution">
    <text evidence="1">The sequence shown here is derived from an EMBL/GenBank/DDBJ whole genome shotgun (WGS) entry which is preliminary data.</text>
</comment>